<dbReference type="Pfam" id="PF12439">
    <property type="entry name" value="GDE_N"/>
    <property type="match status" value="2"/>
</dbReference>
<dbReference type="EMBL" id="DQ078753">
    <property type="protein sequence ID" value="AAZ32116.1"/>
    <property type="molecule type" value="Genomic_DNA"/>
</dbReference>
<name>Q3SB94_9EURY</name>
<dbReference type="PANTHER" id="PTHR10569:SF2">
    <property type="entry name" value="GLYCOGEN DEBRANCHING ENZYME"/>
    <property type="match status" value="1"/>
</dbReference>
<evidence type="ECO:0000259" key="2">
    <source>
        <dbReference type="Pfam" id="PF12439"/>
    </source>
</evidence>
<dbReference type="Gene3D" id="1.50.10.10">
    <property type="match status" value="1"/>
</dbReference>
<organism evidence="3">
    <name type="scientific">uncultured euryarchaeote Alv-FOS5</name>
    <dbReference type="NCBI Taxonomy" id="337891"/>
    <lineage>
        <taxon>Archaea</taxon>
        <taxon>Methanobacteriati</taxon>
        <taxon>Methanobacteriota</taxon>
        <taxon>environmental samples</taxon>
    </lineage>
</organism>
<evidence type="ECO:0000313" key="3">
    <source>
        <dbReference type="EMBL" id="AAZ32116.1"/>
    </source>
</evidence>
<dbReference type="InterPro" id="IPR024742">
    <property type="entry name" value="Glycogen_debranch_N"/>
</dbReference>
<sequence length="544" mass="62258">MKMVASRNKEFLITGGDGSFSLISLNWENRRKYHGFLIKSGSPPAKRFVVFSGIKEYIDGKPVAPDTFEYPNRFITTRPKITRAVHLDSGVMVSYEVRSGQRLVLRPYFNYRHMYDVRSEPGDGNVKVTSKGFSVSIDGNQIDVGLHGKYKFVPEPKWEMFEYEIDMERGESFRDYNFSPGAIEVMGNFGITVPASARPKSADQSFEINATIARENNRFVIAGYPWFSFWTRDAMIYTRYLVSAGRFNEARQILESVYRLRREDVLPEFIDDRTGQPVYSGLDGNLLFLSVLGEYIEKSNDWEILSMMDPEALIMPAIGNLDGNLFLDTKTWTDTIERRKPVEIQAFLFNSLISVSKMIESDDSARYESLAAELRKTFRKEYVDSQGIKDSDNDVRVRPNFLFTAYFPHKIVSPQKLRKSMKLVLSDLITPFGLRTLGSGEPGYFGIYQRSRPESYHNGTVWSWLVGPLFEAVKYAYPSMMDEVRQIVDSLEKHRWSQGVIGQINEIFDGDAPHRARGCPAQAWSFSEIERVKLLGSFDSRPGS</sequence>
<dbReference type="SUPFAM" id="SSF48208">
    <property type="entry name" value="Six-hairpin glycosidases"/>
    <property type="match status" value="1"/>
</dbReference>
<dbReference type="Pfam" id="PF06202">
    <property type="entry name" value="GDE_C"/>
    <property type="match status" value="2"/>
</dbReference>
<feature type="domain" description="Glycogen debranching enzyme C-terminal" evidence="1">
    <location>
        <begin position="334"/>
        <end position="530"/>
    </location>
</feature>
<gene>
    <name evidence="3" type="primary">gdb1</name>
</gene>
<reference evidence="3" key="1">
    <citation type="journal article" date="2006" name="FEMS Microbiol. Ecol.">
        <title>Uncultured Archaea in a hydrothermal microbial assemblage: phylogenetic diversity and characterization of a genome fragment from a euryarchaeote.</title>
        <authorList>
            <person name="Moussard H."/>
            <person name="Moreira D."/>
            <person name="Cambon-Bonavita M.A."/>
            <person name="Lopez-Garcia P."/>
            <person name="Jeanthon C."/>
        </authorList>
    </citation>
    <scope>NUCLEOTIDE SEQUENCE</scope>
</reference>
<evidence type="ECO:0000259" key="1">
    <source>
        <dbReference type="Pfam" id="PF06202"/>
    </source>
</evidence>
<proteinExistence type="predicted"/>
<dbReference type="InterPro" id="IPR012341">
    <property type="entry name" value="6hp_glycosidase-like_sf"/>
</dbReference>
<dbReference type="InterPro" id="IPR032790">
    <property type="entry name" value="GDE_C"/>
</dbReference>
<dbReference type="InterPro" id="IPR008928">
    <property type="entry name" value="6-hairpin_glycosidase_sf"/>
</dbReference>
<dbReference type="InterPro" id="IPR010401">
    <property type="entry name" value="AGL/Gdb1"/>
</dbReference>
<dbReference type="GO" id="GO:0004134">
    <property type="term" value="F:4-alpha-glucanotransferase activity"/>
    <property type="evidence" value="ECO:0007669"/>
    <property type="project" value="InterPro"/>
</dbReference>
<feature type="domain" description="Glycogen debranching enzyme bacterial and archaeal type N-terminal" evidence="2">
    <location>
        <begin position="89"/>
        <end position="186"/>
    </location>
</feature>
<dbReference type="AlphaFoldDB" id="Q3SB94"/>
<dbReference type="GO" id="GO:0005980">
    <property type="term" value="P:glycogen catabolic process"/>
    <property type="evidence" value="ECO:0007669"/>
    <property type="project" value="InterPro"/>
</dbReference>
<dbReference type="PANTHER" id="PTHR10569">
    <property type="entry name" value="GLYCOGEN DEBRANCHING ENZYME"/>
    <property type="match status" value="1"/>
</dbReference>
<accession>Q3SB94</accession>
<dbReference type="GO" id="GO:0004135">
    <property type="term" value="F:amylo-alpha-1,6-glucosidase activity"/>
    <property type="evidence" value="ECO:0007669"/>
    <property type="project" value="InterPro"/>
</dbReference>
<feature type="domain" description="Glycogen debranching enzyme C-terminal" evidence="1">
    <location>
        <begin position="214"/>
        <end position="308"/>
    </location>
</feature>
<feature type="domain" description="Glycogen debranching enzyme bacterial and archaeal type N-terminal" evidence="2">
    <location>
        <begin position="9"/>
        <end position="58"/>
    </location>
</feature>
<protein>
    <submittedName>
        <fullName evidence="3">Glycogen debranching enzyme</fullName>
    </submittedName>
</protein>